<accession>A0ABX7GUY3</accession>
<dbReference type="EMBL" id="CP064030">
    <property type="protein sequence ID" value="QRN53821.1"/>
    <property type="molecule type" value="Genomic_DNA"/>
</dbReference>
<dbReference type="RefSeq" id="WP_188796087.1">
    <property type="nucleotide sequence ID" value="NZ_BMIZ01000001.1"/>
</dbReference>
<evidence type="ECO:0000313" key="2">
    <source>
        <dbReference type="Proteomes" id="UP000663181"/>
    </source>
</evidence>
<evidence type="ECO:0000313" key="1">
    <source>
        <dbReference type="EMBL" id="QRN53821.1"/>
    </source>
</evidence>
<keyword evidence="2" id="KW-1185">Reference proteome</keyword>
<organism evidence="1 2">
    <name type="scientific">Dyella caseinilytica</name>
    <dbReference type="NCBI Taxonomy" id="1849581"/>
    <lineage>
        <taxon>Bacteria</taxon>
        <taxon>Pseudomonadati</taxon>
        <taxon>Pseudomonadota</taxon>
        <taxon>Gammaproteobacteria</taxon>
        <taxon>Lysobacterales</taxon>
        <taxon>Rhodanobacteraceae</taxon>
        <taxon>Dyella</taxon>
    </lineage>
</organism>
<name>A0ABX7GUY3_9GAMM</name>
<sequence>MTSILATKHRLRALFTSVPLLIGATMPAVTPHLLPYTLLELARALPTPMPISRENVETFLHTPLRIHQSDEYMRLYDIANPLITRDGYIIKRVDVREAMPKSNYWRTDERKIFAMSLEFGATPCVPAERLREILDLPSAPSYVTGPEAGDIAVFGRDTAWGGYAIDVTNAHPDCATSMGVGAMHLPKPSP</sequence>
<dbReference type="Proteomes" id="UP000663181">
    <property type="component" value="Chromosome"/>
</dbReference>
<proteinExistence type="predicted"/>
<gene>
    <name evidence="1" type="ORF">ISN74_20910</name>
</gene>
<reference evidence="1 2" key="1">
    <citation type="submission" date="2020-10" db="EMBL/GenBank/DDBJ databases">
        <title>Phylogeny of dyella-like bacteria.</title>
        <authorList>
            <person name="Fu J."/>
        </authorList>
    </citation>
    <scope>NUCLEOTIDE SEQUENCE [LARGE SCALE GENOMIC DNA]</scope>
    <source>
        <strain evidence="1 2">DHOB09</strain>
    </source>
</reference>
<protein>
    <submittedName>
        <fullName evidence="1">Uncharacterized protein</fullName>
    </submittedName>
</protein>